<dbReference type="SUPFAM" id="SSF51735">
    <property type="entry name" value="NAD(P)-binding Rossmann-fold domains"/>
    <property type="match status" value="1"/>
</dbReference>
<evidence type="ECO:0000313" key="3">
    <source>
        <dbReference type="Proteomes" id="UP000308917"/>
    </source>
</evidence>
<sequence>MNINFETAFVTGATGLLGNNLVKALHSQGVRVKALVRSIAKGQQQCAGLANVELVQGDLNDVSAWAPALRGCDVVFHTAAYFRDNYKGGSHWNALQRINVDGTRTALAHAYEAGVRRWVQTSSIAVLNGKPGSLIDESHTRAVEDADDYYRSKILADQTVLDCMEAHPDLFANFVLPGWMWGPADIGPTSSGQLLLDVAKGKLPGLVPGSFSIVDARDVAQAQIAAAITGRRGERYLAAGQHMTMSELVPLLGQLCNVKTPRKTIPGPLLMVLAGMQEMYARITGKPILLSLATVRLMRKEANRTHFNHTKSEAELKLRFRPLEETLADTLHWYQTHGWLPRG</sequence>
<dbReference type="Pfam" id="PF01370">
    <property type="entry name" value="Epimerase"/>
    <property type="match status" value="1"/>
</dbReference>
<keyword evidence="3" id="KW-1185">Reference proteome</keyword>
<dbReference type="AlphaFoldDB" id="A0A4S8FCU4"/>
<dbReference type="Gene3D" id="3.40.50.720">
    <property type="entry name" value="NAD(P)-binding Rossmann-like Domain"/>
    <property type="match status" value="1"/>
</dbReference>
<feature type="domain" description="NAD-dependent epimerase/dehydratase" evidence="1">
    <location>
        <begin position="9"/>
        <end position="236"/>
    </location>
</feature>
<gene>
    <name evidence="2" type="ORF">E9531_00825</name>
</gene>
<dbReference type="PANTHER" id="PTHR48079">
    <property type="entry name" value="PROTEIN YEEZ"/>
    <property type="match status" value="1"/>
</dbReference>
<dbReference type="EMBL" id="STFG01000001">
    <property type="protein sequence ID" value="THU05129.1"/>
    <property type="molecule type" value="Genomic_DNA"/>
</dbReference>
<dbReference type="InterPro" id="IPR036291">
    <property type="entry name" value="NAD(P)-bd_dom_sf"/>
</dbReference>
<dbReference type="CDD" id="cd05228">
    <property type="entry name" value="AR_FR_like_1_SDR_e"/>
    <property type="match status" value="1"/>
</dbReference>
<comment type="caution">
    <text evidence="2">The sequence shown here is derived from an EMBL/GenBank/DDBJ whole genome shotgun (WGS) entry which is preliminary data.</text>
</comment>
<proteinExistence type="predicted"/>
<dbReference type="InterPro" id="IPR051783">
    <property type="entry name" value="NAD(P)-dependent_oxidoreduct"/>
</dbReference>
<dbReference type="GO" id="GO:0005737">
    <property type="term" value="C:cytoplasm"/>
    <property type="evidence" value="ECO:0007669"/>
    <property type="project" value="TreeGrafter"/>
</dbReference>
<dbReference type="RefSeq" id="WP_136571841.1">
    <property type="nucleotide sequence ID" value="NZ_STFG01000001.1"/>
</dbReference>
<accession>A0A4S8FCU4</accession>
<protein>
    <submittedName>
        <fullName evidence="2">SDR family oxidoreductase</fullName>
    </submittedName>
</protein>
<evidence type="ECO:0000259" key="1">
    <source>
        <dbReference type="Pfam" id="PF01370"/>
    </source>
</evidence>
<dbReference type="GO" id="GO:0004029">
    <property type="term" value="F:aldehyde dehydrogenase (NAD+) activity"/>
    <property type="evidence" value="ECO:0007669"/>
    <property type="project" value="TreeGrafter"/>
</dbReference>
<dbReference type="OrthoDB" id="9769113at2"/>
<dbReference type="PANTHER" id="PTHR48079:SF6">
    <property type="entry name" value="NAD(P)-BINDING DOMAIN-CONTAINING PROTEIN-RELATED"/>
    <property type="match status" value="1"/>
</dbReference>
<dbReference type="InterPro" id="IPR001509">
    <property type="entry name" value="Epimerase_deHydtase"/>
</dbReference>
<name>A0A4S8FCU4_9BURK</name>
<organism evidence="2 3">
    <name type="scientific">Lampropedia puyangensis</name>
    <dbReference type="NCBI Taxonomy" id="1330072"/>
    <lineage>
        <taxon>Bacteria</taxon>
        <taxon>Pseudomonadati</taxon>
        <taxon>Pseudomonadota</taxon>
        <taxon>Betaproteobacteria</taxon>
        <taxon>Burkholderiales</taxon>
        <taxon>Comamonadaceae</taxon>
        <taxon>Lampropedia</taxon>
    </lineage>
</organism>
<evidence type="ECO:0000313" key="2">
    <source>
        <dbReference type="EMBL" id="THU05129.1"/>
    </source>
</evidence>
<dbReference type="Proteomes" id="UP000308917">
    <property type="component" value="Unassembled WGS sequence"/>
</dbReference>
<reference evidence="2 3" key="1">
    <citation type="journal article" date="2015" name="Antonie Van Leeuwenhoek">
        <title>Lampropedia puyangensis sp. nov., isolated from symptomatic bark of Populus ? euramericana canker and emended description of Lampropedia hyalina (Ehrenberg 1832) Lee et al. 2004.</title>
        <authorList>
            <person name="Li Y."/>
            <person name="Wang T."/>
            <person name="Piao C.G."/>
            <person name="Wang L.F."/>
            <person name="Tian G.Z."/>
            <person name="Zhu T.H."/>
            <person name="Guo M.W."/>
        </authorList>
    </citation>
    <scope>NUCLEOTIDE SEQUENCE [LARGE SCALE GENOMIC DNA]</scope>
    <source>
        <strain evidence="2 3">2-bin</strain>
    </source>
</reference>